<protein>
    <submittedName>
        <fullName evidence="3">DUF1566 domain-containing protein</fullName>
    </submittedName>
</protein>
<evidence type="ECO:0000313" key="4">
    <source>
        <dbReference type="Proteomes" id="UP001168524"/>
    </source>
</evidence>
<gene>
    <name evidence="3" type="ORF">QTA56_12275</name>
</gene>
<dbReference type="RefSeq" id="WP_267981227.1">
    <property type="nucleotide sequence ID" value="NZ_JAPQKF010000005.1"/>
</dbReference>
<accession>A0ABT7WQR3</accession>
<keyword evidence="4" id="KW-1185">Reference proteome</keyword>
<evidence type="ECO:0000313" key="3">
    <source>
        <dbReference type="EMBL" id="MDN0015001.1"/>
    </source>
</evidence>
<proteinExistence type="predicted"/>
<evidence type="ECO:0000259" key="2">
    <source>
        <dbReference type="Pfam" id="PF07603"/>
    </source>
</evidence>
<sequence>MNKKILYMLMCSSALGIASCGGGGDNNTSSNKDSSNSTQCSSSQYLENSQCKDKIAQNITYFNLPESIVIGSSYPLYAKLSSELTATFTSQTIDVCTIINQEKVQTIAEGTCIVQASQPGNSKFLSAPSIQKTITINPESLLTRTGVTLCANQDYNEIPCHLIETLGAFFGLGQDGETKIGKELSYTLLNNNGSECIKDNVTGLIWEKKTDDGTLRDKKWLYTWYDPEISSNNGEPVVKDTAEFYRDYDNKSIRMGNSPSYTNDQKTDGYSCGKTISKCNAQDYINELNKIKYCGYSDWRTPTPQEFYSIMDYSGKQSENPRYGISGDYWTNMKYVYSEINTGVVDHIPPSTAPVHAVR</sequence>
<keyword evidence="1" id="KW-0732">Signal</keyword>
<dbReference type="Proteomes" id="UP001168524">
    <property type="component" value="Unassembled WGS sequence"/>
</dbReference>
<feature type="domain" description="Lcl C-terminal" evidence="2">
    <location>
        <begin position="196"/>
        <end position="340"/>
    </location>
</feature>
<feature type="signal peptide" evidence="1">
    <location>
        <begin position="1"/>
        <end position="18"/>
    </location>
</feature>
<organism evidence="3 4">
    <name type="scientific">Acinetobacter thutiue</name>
    <dbReference type="NCBI Taxonomy" id="2998078"/>
    <lineage>
        <taxon>Bacteria</taxon>
        <taxon>Pseudomonadati</taxon>
        <taxon>Pseudomonadota</taxon>
        <taxon>Gammaproteobacteria</taxon>
        <taxon>Moraxellales</taxon>
        <taxon>Moraxellaceae</taxon>
        <taxon>Acinetobacter</taxon>
    </lineage>
</organism>
<dbReference type="InterPro" id="IPR011460">
    <property type="entry name" value="Lcl_C"/>
</dbReference>
<feature type="chain" id="PRO_5047295915" evidence="1">
    <location>
        <begin position="19"/>
        <end position="359"/>
    </location>
</feature>
<evidence type="ECO:0000256" key="1">
    <source>
        <dbReference type="SAM" id="SignalP"/>
    </source>
</evidence>
<reference evidence="3" key="1">
    <citation type="submission" date="2023-06" db="EMBL/GenBank/DDBJ databases">
        <title>Two novel species of Acinetobacter isolated from motorbike repairing workshop in Vietnam.</title>
        <authorList>
            <person name="Le N.T.T."/>
        </authorList>
    </citation>
    <scope>NUCLEOTIDE SEQUENCE</scope>
    <source>
        <strain evidence="3">VNH17</strain>
    </source>
</reference>
<dbReference type="EMBL" id="JAUDZE010000005">
    <property type="protein sequence ID" value="MDN0015001.1"/>
    <property type="molecule type" value="Genomic_DNA"/>
</dbReference>
<name>A0ABT7WQR3_9GAMM</name>
<comment type="caution">
    <text evidence="3">The sequence shown here is derived from an EMBL/GenBank/DDBJ whole genome shotgun (WGS) entry which is preliminary data.</text>
</comment>
<dbReference type="Pfam" id="PF07603">
    <property type="entry name" value="Lcl_C"/>
    <property type="match status" value="1"/>
</dbReference>
<dbReference type="PROSITE" id="PS51257">
    <property type="entry name" value="PROKAR_LIPOPROTEIN"/>
    <property type="match status" value="1"/>
</dbReference>